<dbReference type="GO" id="GO:0006108">
    <property type="term" value="P:malate metabolic process"/>
    <property type="evidence" value="ECO:0007669"/>
    <property type="project" value="InterPro"/>
</dbReference>
<dbReference type="Pfam" id="PF02866">
    <property type="entry name" value="Ldh_1_C"/>
    <property type="match status" value="1"/>
</dbReference>
<feature type="compositionally biased region" description="Low complexity" evidence="3">
    <location>
        <begin position="516"/>
        <end position="537"/>
    </location>
</feature>
<organism evidence="5 6">
    <name type="scientific">Branchiostoma lanceolatum</name>
    <name type="common">Common lancelet</name>
    <name type="synonym">Amphioxus lanceolatum</name>
    <dbReference type="NCBI Taxonomy" id="7740"/>
    <lineage>
        <taxon>Eukaryota</taxon>
        <taxon>Metazoa</taxon>
        <taxon>Chordata</taxon>
        <taxon>Cephalochordata</taxon>
        <taxon>Leptocardii</taxon>
        <taxon>Amphioxiformes</taxon>
        <taxon>Branchiostomatidae</taxon>
        <taxon>Branchiostoma</taxon>
    </lineage>
</organism>
<accession>A0A8J9YSX2</accession>
<comment type="similarity">
    <text evidence="1">Belongs to the LDH/MDH superfamily. MDH type 2 family.</text>
</comment>
<evidence type="ECO:0000256" key="3">
    <source>
        <dbReference type="SAM" id="MobiDB-lite"/>
    </source>
</evidence>
<evidence type="ECO:0000313" key="5">
    <source>
        <dbReference type="EMBL" id="CAH1241120.1"/>
    </source>
</evidence>
<name>A0A8J9YSX2_BRALA</name>
<evidence type="ECO:0000259" key="4">
    <source>
        <dbReference type="Pfam" id="PF02866"/>
    </source>
</evidence>
<dbReference type="CDD" id="cd05295">
    <property type="entry name" value="MDH_like"/>
    <property type="match status" value="1"/>
</dbReference>
<feature type="domain" description="Lactate/malate dehydrogenase C-terminal" evidence="4">
    <location>
        <begin position="290"/>
        <end position="459"/>
    </location>
</feature>
<dbReference type="SUPFAM" id="SSF51735">
    <property type="entry name" value="NAD(P)-binding Rossmann-fold domains"/>
    <property type="match status" value="1"/>
</dbReference>
<keyword evidence="6" id="KW-1185">Reference proteome</keyword>
<dbReference type="FunFam" id="3.40.50.720:FF:000144">
    <property type="entry name" value="Malate dehydrogenase [NADP]"/>
    <property type="match status" value="1"/>
</dbReference>
<dbReference type="InterPro" id="IPR015955">
    <property type="entry name" value="Lactate_DH/Glyco_Ohase_4_C"/>
</dbReference>
<dbReference type="InterPro" id="IPR010945">
    <property type="entry name" value="Malate_DH_type2"/>
</dbReference>
<dbReference type="PANTHER" id="PTHR23382">
    <property type="entry name" value="MALATE DEHYDROGENASE"/>
    <property type="match status" value="1"/>
</dbReference>
<evidence type="ECO:0000313" key="6">
    <source>
        <dbReference type="Proteomes" id="UP000838412"/>
    </source>
</evidence>
<dbReference type="InterPro" id="IPR036291">
    <property type="entry name" value="NAD(P)-bd_dom_sf"/>
</dbReference>
<keyword evidence="2" id="KW-0560">Oxidoreductase</keyword>
<dbReference type="InterPro" id="IPR022383">
    <property type="entry name" value="Lactate/malate_DH_C"/>
</dbReference>
<dbReference type="Gene3D" id="3.40.50.720">
    <property type="entry name" value="NAD(P)-binding Rossmann-like Domain"/>
    <property type="match status" value="1"/>
</dbReference>
<dbReference type="SUPFAM" id="SSF56327">
    <property type="entry name" value="LDH C-terminal domain-like"/>
    <property type="match status" value="1"/>
</dbReference>
<evidence type="ECO:0000256" key="2">
    <source>
        <dbReference type="ARBA" id="ARBA00023002"/>
    </source>
</evidence>
<dbReference type="Proteomes" id="UP000838412">
    <property type="component" value="Chromosome 12"/>
</dbReference>
<dbReference type="EMBL" id="OV696697">
    <property type="protein sequence ID" value="CAH1241120.1"/>
    <property type="molecule type" value="Genomic_DNA"/>
</dbReference>
<dbReference type="GO" id="GO:0016615">
    <property type="term" value="F:malate dehydrogenase activity"/>
    <property type="evidence" value="ECO:0007669"/>
    <property type="project" value="InterPro"/>
</dbReference>
<reference evidence="5" key="1">
    <citation type="submission" date="2022-01" db="EMBL/GenBank/DDBJ databases">
        <authorList>
            <person name="Braso-Vives M."/>
        </authorList>
    </citation>
    <scope>NUCLEOTIDE SEQUENCE</scope>
</reference>
<sequence length="537" mass="59225">MAKFVIAGQADCPYYAKVELLADSLQSKLADFHVHKIVKTPEEWKPWLQQLCGDNGWSHGRSPIIWRELVDRGGKGLLIGGHNDFMEYARSYYGMTSDMLSQMMKNIAAENLAVTQEQREEEEIIRRQSKPLHVCVVNATRSPAYHVLPSLVNGEILREEEIALHLHDSEENLEKLRGLEMEVFDLSYPFLKEISVTTDLLTAFQNAHVAIVFDDFDQGGKEDAIGDMEAKVSFYKRVAEAINQTANKDIRVLVAGTGPLNSLVGILIDHTPSIPKQNIAAVAQVKERQAKSLLAKRLAVNSAGVCDVVVWGNVGGTTYTDVSRARVHGYDGAIWGPPSYSCSVSEMVHDNKWLEVEFLELLQSRSNTTQESLQHAADLSMAAAISNTLGYWWNGSPEGQLFSLAVCSEGYYNVPEGVVFSFPVIFHKGSWEVVQDIDMNEDMRVMLSSITAQLVEEKDLLLHPTNANHEKLLKVFGVTPDVSQPSSIKLDKIMEETEKSSSEDTPEAVAIVNAGDEATTEAPAVTAADAGDEATTS</sequence>
<feature type="region of interest" description="Disordered" evidence="3">
    <location>
        <begin position="496"/>
        <end position="537"/>
    </location>
</feature>
<protein>
    <submittedName>
        <fullName evidence="5">MDH1B protein</fullName>
    </submittedName>
</protein>
<evidence type="ECO:0000256" key="1">
    <source>
        <dbReference type="ARBA" id="ARBA00009613"/>
    </source>
</evidence>
<dbReference type="OrthoDB" id="1510206at2759"/>
<dbReference type="AlphaFoldDB" id="A0A8J9YSX2"/>
<gene>
    <name evidence="5" type="primary">MDH1B</name>
    <name evidence="5" type="ORF">BLAG_LOCUS4887</name>
</gene>
<dbReference type="GO" id="GO:0016616">
    <property type="term" value="F:oxidoreductase activity, acting on the CH-OH group of donors, NAD or NADP as acceptor"/>
    <property type="evidence" value="ECO:0007669"/>
    <property type="project" value="InterPro"/>
</dbReference>
<dbReference type="Gene3D" id="3.90.110.10">
    <property type="entry name" value="Lactate dehydrogenase/glycoside hydrolase, family 4, C-terminal"/>
    <property type="match status" value="1"/>
</dbReference>
<proteinExistence type="inferred from homology"/>